<gene>
    <name evidence="8" type="ORF">F7O44_25140</name>
</gene>
<keyword evidence="3" id="KW-0479">Metal-binding</keyword>
<dbReference type="AlphaFoldDB" id="A0A7K3MAS5"/>
<dbReference type="PANTHER" id="PTHR36923:SF3">
    <property type="entry name" value="FERREDOXIN"/>
    <property type="match status" value="1"/>
</dbReference>
<dbReference type="SUPFAM" id="SSF54862">
    <property type="entry name" value="4Fe-4S ferredoxins"/>
    <property type="match status" value="1"/>
</dbReference>
<evidence type="ECO:0000256" key="3">
    <source>
        <dbReference type="ARBA" id="ARBA00022723"/>
    </source>
</evidence>
<keyword evidence="5" id="KW-0408">Iron</keyword>
<sequence length="65" mass="6930">MKVIVDLQACQGYACCMMEAPAVFDLDESAGKAIVLEETPSDELRTQVEAAARVCPARAITVENG</sequence>
<dbReference type="GO" id="GO:0051538">
    <property type="term" value="F:3 iron, 4 sulfur cluster binding"/>
    <property type="evidence" value="ECO:0007669"/>
    <property type="project" value="UniProtKB-KW"/>
</dbReference>
<name>A0A7K3MAS5_9ACTN</name>
<keyword evidence="6" id="KW-0411">Iron-sulfur</keyword>
<dbReference type="Gene3D" id="3.30.70.20">
    <property type="match status" value="1"/>
</dbReference>
<organism evidence="8 9">
    <name type="scientific">Phytoactinopolyspora mesophila</name>
    <dbReference type="NCBI Taxonomy" id="2650750"/>
    <lineage>
        <taxon>Bacteria</taxon>
        <taxon>Bacillati</taxon>
        <taxon>Actinomycetota</taxon>
        <taxon>Actinomycetes</taxon>
        <taxon>Jiangellales</taxon>
        <taxon>Jiangellaceae</taxon>
        <taxon>Phytoactinopolyspora</taxon>
    </lineage>
</organism>
<evidence type="ECO:0000256" key="6">
    <source>
        <dbReference type="ARBA" id="ARBA00023014"/>
    </source>
</evidence>
<dbReference type="Proteomes" id="UP000460435">
    <property type="component" value="Unassembled WGS sequence"/>
</dbReference>
<dbReference type="GO" id="GO:0046872">
    <property type="term" value="F:metal ion binding"/>
    <property type="evidence" value="ECO:0007669"/>
    <property type="project" value="UniProtKB-KW"/>
</dbReference>
<keyword evidence="7" id="KW-0003">3Fe-4S</keyword>
<accession>A0A7K3MAS5</accession>
<evidence type="ECO:0000256" key="5">
    <source>
        <dbReference type="ARBA" id="ARBA00023004"/>
    </source>
</evidence>
<dbReference type="Pfam" id="PF13459">
    <property type="entry name" value="Fer4_15"/>
    <property type="match status" value="1"/>
</dbReference>
<evidence type="ECO:0000256" key="4">
    <source>
        <dbReference type="ARBA" id="ARBA00022982"/>
    </source>
</evidence>
<dbReference type="EMBL" id="WLZY01000011">
    <property type="protein sequence ID" value="NDL60366.1"/>
    <property type="molecule type" value="Genomic_DNA"/>
</dbReference>
<evidence type="ECO:0000313" key="9">
    <source>
        <dbReference type="Proteomes" id="UP000460435"/>
    </source>
</evidence>
<keyword evidence="2" id="KW-0813">Transport</keyword>
<evidence type="ECO:0000256" key="2">
    <source>
        <dbReference type="ARBA" id="ARBA00022448"/>
    </source>
</evidence>
<evidence type="ECO:0000313" key="8">
    <source>
        <dbReference type="EMBL" id="NDL60366.1"/>
    </source>
</evidence>
<evidence type="ECO:0000256" key="7">
    <source>
        <dbReference type="ARBA" id="ARBA00023291"/>
    </source>
</evidence>
<keyword evidence="4" id="KW-0249">Electron transport</keyword>
<evidence type="ECO:0000256" key="1">
    <source>
        <dbReference type="ARBA" id="ARBA00001927"/>
    </source>
</evidence>
<comment type="cofactor">
    <cofactor evidence="1">
        <name>[3Fe-4S] cluster</name>
        <dbReference type="ChEBI" id="CHEBI:21137"/>
    </cofactor>
</comment>
<keyword evidence="9" id="KW-1185">Reference proteome</keyword>
<dbReference type="InterPro" id="IPR051269">
    <property type="entry name" value="Fe-S_cluster_ET"/>
</dbReference>
<proteinExistence type="predicted"/>
<protein>
    <submittedName>
        <fullName evidence="8">Ferredoxin</fullName>
    </submittedName>
</protein>
<comment type="caution">
    <text evidence="8">The sequence shown here is derived from an EMBL/GenBank/DDBJ whole genome shotgun (WGS) entry which is preliminary data.</text>
</comment>
<dbReference type="PANTHER" id="PTHR36923">
    <property type="entry name" value="FERREDOXIN"/>
    <property type="match status" value="1"/>
</dbReference>
<reference evidence="8 9" key="1">
    <citation type="submission" date="2019-11" db="EMBL/GenBank/DDBJ databases">
        <authorList>
            <person name="Li X.-J."/>
            <person name="Feng X.-M."/>
        </authorList>
    </citation>
    <scope>NUCLEOTIDE SEQUENCE [LARGE SCALE GENOMIC DNA]</scope>
    <source>
        <strain evidence="8 9">XMNu-373</strain>
    </source>
</reference>